<dbReference type="Proteomes" id="UP001301958">
    <property type="component" value="Unassembled WGS sequence"/>
</dbReference>
<proteinExistence type="predicted"/>
<feature type="region of interest" description="Disordered" evidence="1">
    <location>
        <begin position="304"/>
        <end position="370"/>
    </location>
</feature>
<evidence type="ECO:0000313" key="3">
    <source>
        <dbReference type="Proteomes" id="UP001301958"/>
    </source>
</evidence>
<feature type="compositionally biased region" description="Basic and acidic residues" evidence="1">
    <location>
        <begin position="407"/>
        <end position="422"/>
    </location>
</feature>
<gene>
    <name evidence="2" type="ORF">QBC38DRAFT_489484</name>
</gene>
<feature type="compositionally biased region" description="Basic and acidic residues" evidence="1">
    <location>
        <begin position="352"/>
        <end position="370"/>
    </location>
</feature>
<dbReference type="EMBL" id="MU865463">
    <property type="protein sequence ID" value="KAK4222602.1"/>
    <property type="molecule type" value="Genomic_DNA"/>
</dbReference>
<reference evidence="2" key="2">
    <citation type="submission" date="2023-05" db="EMBL/GenBank/DDBJ databases">
        <authorList>
            <consortium name="Lawrence Berkeley National Laboratory"/>
            <person name="Steindorff A."/>
            <person name="Hensen N."/>
            <person name="Bonometti L."/>
            <person name="Westerberg I."/>
            <person name="Brannstrom I.O."/>
            <person name="Guillou S."/>
            <person name="Cros-Aarteil S."/>
            <person name="Calhoun S."/>
            <person name="Haridas S."/>
            <person name="Kuo A."/>
            <person name="Mondo S."/>
            <person name="Pangilinan J."/>
            <person name="Riley R."/>
            <person name="Labutti K."/>
            <person name="Andreopoulos B."/>
            <person name="Lipzen A."/>
            <person name="Chen C."/>
            <person name="Yanf M."/>
            <person name="Daum C."/>
            <person name="Ng V."/>
            <person name="Clum A."/>
            <person name="Ohm R."/>
            <person name="Martin F."/>
            <person name="Silar P."/>
            <person name="Natvig D."/>
            <person name="Lalanne C."/>
            <person name="Gautier V."/>
            <person name="Ament-Velasquez S.L."/>
            <person name="Kruys A."/>
            <person name="Hutchinson M.I."/>
            <person name="Powell A.J."/>
            <person name="Barry K."/>
            <person name="Miller A.N."/>
            <person name="Grigoriev I.V."/>
            <person name="Debuchy R."/>
            <person name="Gladieux P."/>
            <person name="Thoren M.H."/>
            <person name="Johannesson H."/>
        </authorList>
    </citation>
    <scope>NUCLEOTIDE SEQUENCE</scope>
    <source>
        <strain evidence="2">CBS 990.96</strain>
    </source>
</reference>
<feature type="compositionally biased region" description="Basic and acidic residues" evidence="1">
    <location>
        <begin position="538"/>
        <end position="547"/>
    </location>
</feature>
<evidence type="ECO:0000256" key="1">
    <source>
        <dbReference type="SAM" id="MobiDB-lite"/>
    </source>
</evidence>
<protein>
    <submittedName>
        <fullName evidence="2">Uncharacterized protein</fullName>
    </submittedName>
</protein>
<name>A0AAN6YT62_9PEZI</name>
<dbReference type="AlphaFoldDB" id="A0AAN6YT62"/>
<reference evidence="2" key="1">
    <citation type="journal article" date="2023" name="Mol. Phylogenet. Evol.">
        <title>Genome-scale phylogeny and comparative genomics of the fungal order Sordariales.</title>
        <authorList>
            <person name="Hensen N."/>
            <person name="Bonometti L."/>
            <person name="Westerberg I."/>
            <person name="Brannstrom I.O."/>
            <person name="Guillou S."/>
            <person name="Cros-Aarteil S."/>
            <person name="Calhoun S."/>
            <person name="Haridas S."/>
            <person name="Kuo A."/>
            <person name="Mondo S."/>
            <person name="Pangilinan J."/>
            <person name="Riley R."/>
            <person name="LaButti K."/>
            <person name="Andreopoulos B."/>
            <person name="Lipzen A."/>
            <person name="Chen C."/>
            <person name="Yan M."/>
            <person name="Daum C."/>
            <person name="Ng V."/>
            <person name="Clum A."/>
            <person name="Steindorff A."/>
            <person name="Ohm R.A."/>
            <person name="Martin F."/>
            <person name="Silar P."/>
            <person name="Natvig D.O."/>
            <person name="Lalanne C."/>
            <person name="Gautier V."/>
            <person name="Ament-Velasquez S.L."/>
            <person name="Kruys A."/>
            <person name="Hutchinson M.I."/>
            <person name="Powell A.J."/>
            <person name="Barry K."/>
            <person name="Miller A.N."/>
            <person name="Grigoriev I.V."/>
            <person name="Debuchy R."/>
            <person name="Gladieux P."/>
            <person name="Hiltunen Thoren M."/>
            <person name="Johannesson H."/>
        </authorList>
    </citation>
    <scope>NUCLEOTIDE SEQUENCE</scope>
    <source>
        <strain evidence="2">CBS 990.96</strain>
    </source>
</reference>
<feature type="compositionally biased region" description="Basic and acidic residues" evidence="1">
    <location>
        <begin position="304"/>
        <end position="313"/>
    </location>
</feature>
<sequence length="581" mass="66020">MLIHDYPKCPAYNCCHPLTQQDHPFPSEFSTSKSSWIISCSNSGAWSPTRPPTPFDPHNHSLPSLPKLPSTVQVLLRSPQTSSRVTIYSPESVMADRNTLRFASQELSSLLDEIESLPDLGSQPLRLSGNNAAAKALFINILHRDPGIPFSIEPTPMEAVVYLGARYECCRHVKRHGRRWVHGWLFEQVKHPRFLNPDDALRVASFAYTMDMDAEFRRVAQAIIMWHPNPDSMMVVPSQCIPCKKKGMDYYGSLRQTIACELWRIRLLATSSFEQWLDSGMFYLSVGSIKMNNNWEFWESKRPNPSGHDDHHSCVSLKSGRGGGFRDPESSRESTTCSYTESQDTTSHSTLHKVEEARRQKMKDEGWGSESYRDIRSGYNKSSYRGWCEETHEDDDTHSNQQSSKAYDWDTDRDRGEGESSRTVKGLSRKTGSWDLWLKSFPSSQSFDGTEKAALKEICKLHQDSLTNFLRMKMADSRSSDTDEEEEGKAEGSSWDGGTQGSPVGWITEMNFMSTASEDDASVTMKWGDSAPSNSQRVEPKEPEHRIPASWPETESQTEEEEVHEWNVQWSEPGNSERRSD</sequence>
<feature type="region of interest" description="Disordered" evidence="1">
    <location>
        <begin position="475"/>
        <end position="581"/>
    </location>
</feature>
<feature type="compositionally biased region" description="Polar residues" evidence="1">
    <location>
        <begin position="333"/>
        <end position="349"/>
    </location>
</feature>
<feature type="region of interest" description="Disordered" evidence="1">
    <location>
        <begin position="390"/>
        <end position="426"/>
    </location>
</feature>
<keyword evidence="3" id="KW-1185">Reference proteome</keyword>
<accession>A0AAN6YT62</accession>
<comment type="caution">
    <text evidence="2">The sequence shown here is derived from an EMBL/GenBank/DDBJ whole genome shotgun (WGS) entry which is preliminary data.</text>
</comment>
<organism evidence="2 3">
    <name type="scientific">Podospora fimiseda</name>
    <dbReference type="NCBI Taxonomy" id="252190"/>
    <lineage>
        <taxon>Eukaryota</taxon>
        <taxon>Fungi</taxon>
        <taxon>Dikarya</taxon>
        <taxon>Ascomycota</taxon>
        <taxon>Pezizomycotina</taxon>
        <taxon>Sordariomycetes</taxon>
        <taxon>Sordariomycetidae</taxon>
        <taxon>Sordariales</taxon>
        <taxon>Podosporaceae</taxon>
        <taxon>Podospora</taxon>
    </lineage>
</organism>
<evidence type="ECO:0000313" key="2">
    <source>
        <dbReference type="EMBL" id="KAK4222602.1"/>
    </source>
</evidence>